<dbReference type="RefSeq" id="WP_158510795.1">
    <property type="nucleotide sequence ID" value="NZ_CP007155.1"/>
</dbReference>
<name>W5WCJ1_9PSEU</name>
<dbReference type="EMBL" id="CP007155">
    <property type="protein sequence ID" value="AHH98251.1"/>
    <property type="molecule type" value="Genomic_DNA"/>
</dbReference>
<evidence type="ECO:0000256" key="1">
    <source>
        <dbReference type="SAM" id="MobiDB-lite"/>
    </source>
</evidence>
<keyword evidence="3" id="KW-1185">Reference proteome</keyword>
<feature type="region of interest" description="Disordered" evidence="1">
    <location>
        <begin position="28"/>
        <end position="51"/>
    </location>
</feature>
<dbReference type="AlphaFoldDB" id="W5WCJ1"/>
<dbReference type="HOGENOM" id="CLU_3099962_0_0_11"/>
<sequence>MTATEVPEAQRLRRENQNLRGVIRALIATSPTPDQTTKTALDAINGKRGRQ</sequence>
<reference evidence="2 3" key="1">
    <citation type="journal article" date="2014" name="BMC Genomics">
        <title>Complete genome sequence of producer of the glycopeptide antibiotic Aculeximycin Kutzneria albida DSM 43870T, a representative of minor genus of Pseudonocardiaceae.</title>
        <authorList>
            <person name="Rebets Y."/>
            <person name="Tokovenko B."/>
            <person name="Lushchyk I."/>
            <person name="Ruckert C."/>
            <person name="Zaburannyi N."/>
            <person name="Bechthold A."/>
            <person name="Kalinowski J."/>
            <person name="Luzhetskyy A."/>
        </authorList>
    </citation>
    <scope>NUCLEOTIDE SEQUENCE [LARGE SCALE GENOMIC DNA]</scope>
    <source>
        <strain evidence="2">DSM 43870</strain>
    </source>
</reference>
<dbReference type="Proteomes" id="UP000019225">
    <property type="component" value="Chromosome"/>
</dbReference>
<protein>
    <submittedName>
        <fullName evidence="2">Uncharacterized protein</fullName>
    </submittedName>
</protein>
<dbReference type="STRING" id="1449976.KALB_4889"/>
<accession>W5WCJ1</accession>
<evidence type="ECO:0000313" key="3">
    <source>
        <dbReference type="Proteomes" id="UP000019225"/>
    </source>
</evidence>
<gene>
    <name evidence="2" type="ORF">KALB_4889</name>
</gene>
<evidence type="ECO:0000313" key="2">
    <source>
        <dbReference type="EMBL" id="AHH98251.1"/>
    </source>
</evidence>
<proteinExistence type="predicted"/>
<feature type="compositionally biased region" description="Polar residues" evidence="1">
    <location>
        <begin position="29"/>
        <end position="39"/>
    </location>
</feature>
<dbReference type="KEGG" id="kal:KALB_4889"/>
<organism evidence="2 3">
    <name type="scientific">Kutzneria albida DSM 43870</name>
    <dbReference type="NCBI Taxonomy" id="1449976"/>
    <lineage>
        <taxon>Bacteria</taxon>
        <taxon>Bacillati</taxon>
        <taxon>Actinomycetota</taxon>
        <taxon>Actinomycetes</taxon>
        <taxon>Pseudonocardiales</taxon>
        <taxon>Pseudonocardiaceae</taxon>
        <taxon>Kutzneria</taxon>
    </lineage>
</organism>